<keyword evidence="1" id="KW-1133">Transmembrane helix</keyword>
<organism evidence="2 3">
    <name type="scientific">Helicobacter pullorum</name>
    <dbReference type="NCBI Taxonomy" id="35818"/>
    <lineage>
        <taxon>Bacteria</taxon>
        <taxon>Pseudomonadati</taxon>
        <taxon>Campylobacterota</taxon>
        <taxon>Epsilonproteobacteria</taxon>
        <taxon>Campylobacterales</taxon>
        <taxon>Helicobacteraceae</taxon>
        <taxon>Helicobacter</taxon>
    </lineage>
</organism>
<accession>A0A377Q0P2</accession>
<sequence length="36" mass="3893">MTKYSGLEKILFAAHIVAIIASIAVVFIPDMLLFVG</sequence>
<evidence type="ECO:0000313" key="2">
    <source>
        <dbReference type="EMBL" id="STQ88280.1"/>
    </source>
</evidence>
<protein>
    <submittedName>
        <fullName evidence="2">Uncharacterized protein</fullName>
    </submittedName>
</protein>
<reference evidence="2 3" key="1">
    <citation type="submission" date="2018-06" db="EMBL/GenBank/DDBJ databases">
        <authorList>
            <consortium name="Pathogen Informatics"/>
            <person name="Doyle S."/>
        </authorList>
    </citation>
    <scope>NUCLEOTIDE SEQUENCE [LARGE SCALE GENOMIC DNA]</scope>
    <source>
        <strain evidence="2 3">NCTC13156</strain>
    </source>
</reference>
<proteinExistence type="predicted"/>
<evidence type="ECO:0000256" key="1">
    <source>
        <dbReference type="SAM" id="Phobius"/>
    </source>
</evidence>
<dbReference type="Proteomes" id="UP000255269">
    <property type="component" value="Unassembled WGS sequence"/>
</dbReference>
<keyword evidence="1" id="KW-0472">Membrane</keyword>
<dbReference type="EMBL" id="UGJF01000001">
    <property type="protein sequence ID" value="STQ88280.1"/>
    <property type="molecule type" value="Genomic_DNA"/>
</dbReference>
<keyword evidence="1" id="KW-0812">Transmembrane</keyword>
<evidence type="ECO:0000313" key="3">
    <source>
        <dbReference type="Proteomes" id="UP000255269"/>
    </source>
</evidence>
<dbReference type="AlphaFoldDB" id="A0A377Q0P2"/>
<name>A0A377Q0P2_9HELI</name>
<feature type="transmembrane region" description="Helical" evidence="1">
    <location>
        <begin position="12"/>
        <end position="35"/>
    </location>
</feature>
<gene>
    <name evidence="2" type="ORF">NCTC13156_01117</name>
</gene>